<organism evidence="2 3">
    <name type="scientific">Prolixibacter denitrificans</name>
    <dbReference type="NCBI Taxonomy" id="1541063"/>
    <lineage>
        <taxon>Bacteria</taxon>
        <taxon>Pseudomonadati</taxon>
        <taxon>Bacteroidota</taxon>
        <taxon>Bacteroidia</taxon>
        <taxon>Marinilabiliales</taxon>
        <taxon>Prolixibacteraceae</taxon>
        <taxon>Prolixibacter</taxon>
    </lineage>
</organism>
<dbReference type="Proteomes" id="UP000396862">
    <property type="component" value="Unassembled WGS sequence"/>
</dbReference>
<dbReference type="EMBL" id="PYGC01000006">
    <property type="protein sequence ID" value="PSK82305.1"/>
    <property type="molecule type" value="Genomic_DNA"/>
</dbReference>
<keyword evidence="4" id="KW-1185">Reference proteome</keyword>
<name>A0A2P8CBI3_9BACT</name>
<evidence type="ECO:0000313" key="4">
    <source>
        <dbReference type="Proteomes" id="UP000396862"/>
    </source>
</evidence>
<dbReference type="RefSeq" id="WP_106542529.1">
    <property type="nucleotide sequence ID" value="NZ_BLAU01000001.1"/>
</dbReference>
<dbReference type="EMBL" id="BLAU01000001">
    <property type="protein sequence ID" value="GET22947.1"/>
    <property type="molecule type" value="Genomic_DNA"/>
</dbReference>
<accession>A0A2P8CBI3</accession>
<evidence type="ECO:0000313" key="1">
    <source>
        <dbReference type="EMBL" id="GET22947.1"/>
    </source>
</evidence>
<proteinExistence type="predicted"/>
<reference evidence="2 3" key="1">
    <citation type="submission" date="2018-03" db="EMBL/GenBank/DDBJ databases">
        <title>Genomic Encyclopedia of Archaeal and Bacterial Type Strains, Phase II (KMG-II): from individual species to whole genera.</title>
        <authorList>
            <person name="Goeker M."/>
        </authorList>
    </citation>
    <scope>NUCLEOTIDE SEQUENCE [LARGE SCALE GENOMIC DNA]</scope>
    <source>
        <strain evidence="2 3">DSM 27267</strain>
    </source>
</reference>
<protein>
    <submittedName>
        <fullName evidence="2">Uncharacterized protein</fullName>
    </submittedName>
</protein>
<dbReference type="Proteomes" id="UP000240621">
    <property type="component" value="Unassembled WGS sequence"/>
</dbReference>
<reference evidence="1 4" key="2">
    <citation type="submission" date="2019-10" db="EMBL/GenBank/DDBJ databases">
        <title>Prolixibacter strains distinguished by the presence of nitrate reductase genes were adept at nitrate-dependent anaerobic corrosion of metallic iron and carbon steel.</title>
        <authorList>
            <person name="Iino T."/>
            <person name="Shono N."/>
            <person name="Ito K."/>
            <person name="Nakamura R."/>
            <person name="Sueoka K."/>
            <person name="Harayama S."/>
            <person name="Ohkuma M."/>
        </authorList>
    </citation>
    <scope>NUCLEOTIDE SEQUENCE [LARGE SCALE GENOMIC DNA]</scope>
    <source>
        <strain evidence="1 4">MIC1-1</strain>
    </source>
</reference>
<gene>
    <name evidence="2" type="ORF">CLV93_10649</name>
    <name evidence="1" type="ORF">JCM18694_31930</name>
</gene>
<evidence type="ECO:0000313" key="2">
    <source>
        <dbReference type="EMBL" id="PSK82305.1"/>
    </source>
</evidence>
<dbReference type="AlphaFoldDB" id="A0A2P8CBI3"/>
<comment type="caution">
    <text evidence="2">The sequence shown here is derived from an EMBL/GenBank/DDBJ whole genome shotgun (WGS) entry which is preliminary data.</text>
</comment>
<sequence>MKRNKSTKKELTKFIIAVLCIAGFFLLKGVSRNETKYIFNNADFSIGKLIEYSKGSGTVITPNNVVNEPGNPPFVKFKYAVKNIEYVNRYDANTYNIPGNIIVEGKEYLVVYYNKNPQKSRMLFEYPIKDSIDFERSVKEFEKTRKYRLGGGGIKSQQMNSKALSFHIRIDSTFLASYTVDSLPQVKDVKPVIYGGKESVYELVKKVAEYYEYRKFIVNDKVLGKILLVNIPMNLDGELKFVVLASYDKSGNPIDAIRLGKLEQVSDVYYLETASIANNEVVRNIHFDGYDAEAGDFVTRYTSEKYTLQENGIIKKE</sequence>
<evidence type="ECO:0000313" key="3">
    <source>
        <dbReference type="Proteomes" id="UP000240621"/>
    </source>
</evidence>